<organism evidence="2 3">
    <name type="scientific">Actinokineospora fastidiosa</name>
    <dbReference type="NCBI Taxonomy" id="1816"/>
    <lineage>
        <taxon>Bacteria</taxon>
        <taxon>Bacillati</taxon>
        <taxon>Actinomycetota</taxon>
        <taxon>Actinomycetes</taxon>
        <taxon>Pseudonocardiales</taxon>
        <taxon>Pseudonocardiaceae</taxon>
        <taxon>Actinokineospora</taxon>
    </lineage>
</organism>
<reference evidence="2" key="2">
    <citation type="submission" date="2020-09" db="EMBL/GenBank/DDBJ databases">
        <authorList>
            <person name="Sun Q."/>
            <person name="Ohkuma M."/>
        </authorList>
    </citation>
    <scope>NUCLEOTIDE SEQUENCE</scope>
    <source>
        <strain evidence="2">JCM 3276</strain>
    </source>
</reference>
<name>A0A918GLW3_9PSEU</name>
<dbReference type="AlphaFoldDB" id="A0A918GLW3"/>
<keyword evidence="3" id="KW-1185">Reference proteome</keyword>
<dbReference type="RefSeq" id="WP_189212781.1">
    <property type="nucleotide sequence ID" value="NZ_BMRB01000004.1"/>
</dbReference>
<accession>A0A918GLW3</accession>
<evidence type="ECO:0000313" key="3">
    <source>
        <dbReference type="Proteomes" id="UP000660680"/>
    </source>
</evidence>
<sequence>MRKILGAAAFAVAAAFCSAVPAAADDGSFHALYYLDQDHGWESFAYFHGEDDCKAVGEVGQEYEWWNNYYCQEHPVE</sequence>
<evidence type="ECO:0008006" key="4">
    <source>
        <dbReference type="Google" id="ProtNLM"/>
    </source>
</evidence>
<reference evidence="2" key="1">
    <citation type="journal article" date="2014" name="Int. J. Syst. Evol. Microbiol.">
        <title>Complete genome sequence of Corynebacterium casei LMG S-19264T (=DSM 44701T), isolated from a smear-ripened cheese.</title>
        <authorList>
            <consortium name="US DOE Joint Genome Institute (JGI-PGF)"/>
            <person name="Walter F."/>
            <person name="Albersmeier A."/>
            <person name="Kalinowski J."/>
            <person name="Ruckert C."/>
        </authorList>
    </citation>
    <scope>NUCLEOTIDE SEQUENCE</scope>
    <source>
        <strain evidence="2">JCM 3276</strain>
    </source>
</reference>
<keyword evidence="1" id="KW-0732">Signal</keyword>
<gene>
    <name evidence="2" type="ORF">GCM10010171_47580</name>
</gene>
<feature type="signal peptide" evidence="1">
    <location>
        <begin position="1"/>
        <end position="24"/>
    </location>
</feature>
<feature type="chain" id="PRO_5038103802" description="Secreted protein" evidence="1">
    <location>
        <begin position="25"/>
        <end position="77"/>
    </location>
</feature>
<evidence type="ECO:0000313" key="2">
    <source>
        <dbReference type="EMBL" id="GGS46860.1"/>
    </source>
</evidence>
<evidence type="ECO:0000256" key="1">
    <source>
        <dbReference type="SAM" id="SignalP"/>
    </source>
</evidence>
<protein>
    <recommendedName>
        <fullName evidence="4">Secreted protein</fullName>
    </recommendedName>
</protein>
<comment type="caution">
    <text evidence="2">The sequence shown here is derived from an EMBL/GenBank/DDBJ whole genome shotgun (WGS) entry which is preliminary data.</text>
</comment>
<proteinExistence type="predicted"/>
<dbReference type="Proteomes" id="UP000660680">
    <property type="component" value="Unassembled WGS sequence"/>
</dbReference>
<dbReference type="EMBL" id="BMRB01000004">
    <property type="protein sequence ID" value="GGS46860.1"/>
    <property type="molecule type" value="Genomic_DNA"/>
</dbReference>